<name>A0A376B768_9ASCO</name>
<comment type="similarity">
    <text evidence="1 5">Belongs to the MsrB Met sulfoxide reductase family.</text>
</comment>
<dbReference type="Gene3D" id="2.170.150.20">
    <property type="entry name" value="Peptide methionine sulfoxide reductase"/>
    <property type="match status" value="1"/>
</dbReference>
<reference evidence="8" key="1">
    <citation type="submission" date="2018-06" db="EMBL/GenBank/DDBJ databases">
        <authorList>
            <person name="Guldener U."/>
        </authorList>
    </citation>
    <scope>NUCLEOTIDE SEQUENCE [LARGE SCALE GENOMIC DNA]</scope>
    <source>
        <strain evidence="8">UTAD17</strain>
    </source>
</reference>
<protein>
    <recommendedName>
        <fullName evidence="5">Peptide-methionine (R)-S-oxide reductase</fullName>
        <ecNumber evidence="5">1.8.4.12</ecNumber>
    </recommendedName>
</protein>
<dbReference type="GO" id="GO:0046872">
    <property type="term" value="F:metal ion binding"/>
    <property type="evidence" value="ECO:0007669"/>
    <property type="project" value="UniProtKB-KW"/>
</dbReference>
<dbReference type="PANTHER" id="PTHR46081">
    <property type="entry name" value="PEPTIDE METHIONINE SULFOXIDE REDUCTASE 2"/>
    <property type="match status" value="1"/>
</dbReference>
<dbReference type="EC" id="1.8.4.12" evidence="5"/>
<dbReference type="AlphaFoldDB" id="A0A376B768"/>
<dbReference type="GO" id="GO:0006979">
    <property type="term" value="P:response to oxidative stress"/>
    <property type="evidence" value="ECO:0007669"/>
    <property type="project" value="InterPro"/>
</dbReference>
<dbReference type="PROSITE" id="PS51790">
    <property type="entry name" value="MSRB"/>
    <property type="match status" value="1"/>
</dbReference>
<dbReference type="InterPro" id="IPR002579">
    <property type="entry name" value="Met_Sox_Rdtase_MsrB_dom"/>
</dbReference>
<keyword evidence="8" id="KW-1185">Reference proteome</keyword>
<evidence type="ECO:0000313" key="7">
    <source>
        <dbReference type="EMBL" id="SSD60324.1"/>
    </source>
</evidence>
<gene>
    <name evidence="7" type="ORF">SCODWIG_02085</name>
</gene>
<accession>A0A376B768</accession>
<dbReference type="Pfam" id="PF01641">
    <property type="entry name" value="SelR"/>
    <property type="match status" value="1"/>
</dbReference>
<dbReference type="GO" id="GO:0033743">
    <property type="term" value="F:peptide-methionine (R)-S-oxide reductase activity"/>
    <property type="evidence" value="ECO:0007669"/>
    <property type="project" value="UniProtKB-EC"/>
</dbReference>
<dbReference type="EMBL" id="UFAJ01000326">
    <property type="protein sequence ID" value="SSD60324.1"/>
    <property type="molecule type" value="Genomic_DNA"/>
</dbReference>
<sequence>MSNNNKNSKWNPSLTQEQLLVLRDKYTERPHTGAYLYNKEEGIYHCANCNSPLYKSDTKFESGCGWPSFYEEIPNSLKYNLDSSQGMERVEICCKNCDGHLGHVFKGEGWDKQLGLPKDIRHCVNSASLKFKHK</sequence>
<evidence type="ECO:0000313" key="8">
    <source>
        <dbReference type="Proteomes" id="UP000262825"/>
    </source>
</evidence>
<dbReference type="VEuPathDB" id="FungiDB:SCODWIG_02085"/>
<comment type="cofactor">
    <cofactor evidence="5">
        <name>Zn(2+)</name>
        <dbReference type="ChEBI" id="CHEBI:29105"/>
    </cofactor>
    <text evidence="5">Binds 1 zinc ion per subunit.</text>
</comment>
<keyword evidence="4 5" id="KW-0560">Oxidoreductase</keyword>
<evidence type="ECO:0000256" key="1">
    <source>
        <dbReference type="ARBA" id="ARBA00007174"/>
    </source>
</evidence>
<evidence type="ECO:0000256" key="5">
    <source>
        <dbReference type="RuleBase" id="RU365044"/>
    </source>
</evidence>
<dbReference type="Proteomes" id="UP000262825">
    <property type="component" value="Unassembled WGS sequence"/>
</dbReference>
<organism evidence="7 8">
    <name type="scientific">Saccharomycodes ludwigii</name>
    <dbReference type="NCBI Taxonomy" id="36035"/>
    <lineage>
        <taxon>Eukaryota</taxon>
        <taxon>Fungi</taxon>
        <taxon>Dikarya</taxon>
        <taxon>Ascomycota</taxon>
        <taxon>Saccharomycotina</taxon>
        <taxon>Saccharomycetes</taxon>
        <taxon>Saccharomycodales</taxon>
        <taxon>Saccharomycodaceae</taxon>
        <taxon>Saccharomycodes</taxon>
    </lineage>
</organism>
<evidence type="ECO:0000256" key="3">
    <source>
        <dbReference type="ARBA" id="ARBA00022833"/>
    </source>
</evidence>
<evidence type="ECO:0000256" key="2">
    <source>
        <dbReference type="ARBA" id="ARBA00022723"/>
    </source>
</evidence>
<evidence type="ECO:0000256" key="4">
    <source>
        <dbReference type="ARBA" id="ARBA00023002"/>
    </source>
</evidence>
<keyword evidence="3 5" id="KW-0862">Zinc</keyword>
<evidence type="ECO:0000259" key="6">
    <source>
        <dbReference type="PROSITE" id="PS51790"/>
    </source>
</evidence>
<dbReference type="GO" id="GO:0030091">
    <property type="term" value="P:protein repair"/>
    <property type="evidence" value="ECO:0007669"/>
    <property type="project" value="InterPro"/>
</dbReference>
<proteinExistence type="inferred from homology"/>
<dbReference type="InterPro" id="IPR028427">
    <property type="entry name" value="Met_Sox_Rdtase_MsrB"/>
</dbReference>
<dbReference type="SUPFAM" id="SSF51316">
    <property type="entry name" value="Mss4-like"/>
    <property type="match status" value="1"/>
</dbReference>
<feature type="domain" description="MsrB" evidence="6">
    <location>
        <begin position="7"/>
        <end position="134"/>
    </location>
</feature>
<dbReference type="PANTHER" id="PTHR46081:SF8">
    <property type="entry name" value="PEPTIDE METHIONINE SULFOXIDE REDUCTASE 2"/>
    <property type="match status" value="1"/>
</dbReference>
<dbReference type="InterPro" id="IPR011057">
    <property type="entry name" value="Mss4-like_sf"/>
</dbReference>
<dbReference type="OrthoDB" id="44061at2759"/>
<dbReference type="NCBIfam" id="TIGR00357">
    <property type="entry name" value="peptide-methionine (R)-S-oxide reductase MsrB"/>
    <property type="match status" value="1"/>
</dbReference>
<comment type="catalytic activity">
    <reaction evidence="5">
        <text>L-methionyl-[protein] + [thioredoxin]-disulfide + H2O = L-methionyl-(R)-S-oxide-[protein] + [thioredoxin]-dithiol</text>
        <dbReference type="Rhea" id="RHEA:24164"/>
        <dbReference type="Rhea" id="RHEA-COMP:10698"/>
        <dbReference type="Rhea" id="RHEA-COMP:10700"/>
        <dbReference type="Rhea" id="RHEA-COMP:12313"/>
        <dbReference type="Rhea" id="RHEA-COMP:12314"/>
        <dbReference type="ChEBI" id="CHEBI:15377"/>
        <dbReference type="ChEBI" id="CHEBI:16044"/>
        <dbReference type="ChEBI" id="CHEBI:29950"/>
        <dbReference type="ChEBI" id="CHEBI:45764"/>
        <dbReference type="ChEBI" id="CHEBI:50058"/>
        <dbReference type="EC" id="1.8.4.12"/>
    </reaction>
</comment>
<keyword evidence="2 5" id="KW-0479">Metal-binding</keyword>